<dbReference type="Gene3D" id="3.30.460.10">
    <property type="entry name" value="Beta Polymerase, domain 2"/>
    <property type="match status" value="1"/>
</dbReference>
<organism evidence="2 3">
    <name type="scientific">Flavobacterium fructosi</name>
    <dbReference type="NCBI Taxonomy" id="3230416"/>
    <lineage>
        <taxon>Bacteria</taxon>
        <taxon>Pseudomonadati</taxon>
        <taxon>Bacteroidota</taxon>
        <taxon>Flavobacteriia</taxon>
        <taxon>Flavobacteriales</taxon>
        <taxon>Flavobacteriaceae</taxon>
        <taxon>Flavobacterium</taxon>
    </lineage>
</organism>
<reference evidence="2 3" key="1">
    <citation type="submission" date="2024-06" db="EMBL/GenBank/DDBJ databases">
        <title>Flavobacterium spp. isolated from glacier.</title>
        <authorList>
            <person name="Han D."/>
        </authorList>
    </citation>
    <scope>NUCLEOTIDE SEQUENCE [LARGE SCALE GENOMIC DNA]</scope>
    <source>
        <strain evidence="2 3">LB3P45</strain>
    </source>
</reference>
<proteinExistence type="predicted"/>
<dbReference type="InterPro" id="IPR041633">
    <property type="entry name" value="Polbeta"/>
</dbReference>
<dbReference type="CDD" id="cd05403">
    <property type="entry name" value="NT_KNTase_like"/>
    <property type="match status" value="1"/>
</dbReference>
<dbReference type="SUPFAM" id="SSF81301">
    <property type="entry name" value="Nucleotidyltransferase"/>
    <property type="match status" value="1"/>
</dbReference>
<dbReference type="EMBL" id="JBHZQA010000004">
    <property type="protein sequence ID" value="MFE3848002.1"/>
    <property type="molecule type" value="Genomic_DNA"/>
</dbReference>
<dbReference type="Pfam" id="PF18765">
    <property type="entry name" value="Polbeta"/>
    <property type="match status" value="1"/>
</dbReference>
<sequence>MIQFGLKQEDIDKINDVFASYEGIDSVVIYGSRAKANFKVGSDIDLTIIENSLTFPEFLEIENTLDDLLLPYKIDLSLKRKISNIDLLSHIDSAGKLFYKRGNSPE</sequence>
<dbReference type="Proteomes" id="UP001600039">
    <property type="component" value="Unassembled WGS sequence"/>
</dbReference>
<evidence type="ECO:0000313" key="3">
    <source>
        <dbReference type="Proteomes" id="UP001600039"/>
    </source>
</evidence>
<name>A0ABW6HNA0_9FLAO</name>
<protein>
    <submittedName>
        <fullName evidence="2">Nucleotidyltransferase domain-containing protein</fullName>
    </submittedName>
</protein>
<evidence type="ECO:0000259" key="1">
    <source>
        <dbReference type="Pfam" id="PF18765"/>
    </source>
</evidence>
<gene>
    <name evidence="2" type="ORF">ACFX5D_08510</name>
</gene>
<evidence type="ECO:0000313" key="2">
    <source>
        <dbReference type="EMBL" id="MFE3848002.1"/>
    </source>
</evidence>
<dbReference type="RefSeq" id="WP_379857803.1">
    <property type="nucleotide sequence ID" value="NZ_JBHZQA010000004.1"/>
</dbReference>
<feature type="domain" description="Polymerase beta nucleotidyltransferase" evidence="1">
    <location>
        <begin position="13"/>
        <end position="101"/>
    </location>
</feature>
<keyword evidence="3" id="KW-1185">Reference proteome</keyword>
<dbReference type="InterPro" id="IPR043519">
    <property type="entry name" value="NT_sf"/>
</dbReference>
<comment type="caution">
    <text evidence="2">The sequence shown here is derived from an EMBL/GenBank/DDBJ whole genome shotgun (WGS) entry which is preliminary data.</text>
</comment>
<accession>A0ABW6HNA0</accession>